<evidence type="ECO:0000256" key="6">
    <source>
        <dbReference type="ARBA" id="ARBA00023136"/>
    </source>
</evidence>
<feature type="transmembrane region" description="Helical" evidence="8">
    <location>
        <begin position="602"/>
        <end position="621"/>
    </location>
</feature>
<feature type="transmembrane region" description="Helical" evidence="8">
    <location>
        <begin position="100"/>
        <end position="127"/>
    </location>
</feature>
<keyword evidence="6 8" id="KW-0472">Membrane</keyword>
<feature type="region of interest" description="Disordered" evidence="7">
    <location>
        <begin position="357"/>
        <end position="379"/>
    </location>
</feature>
<evidence type="ECO:0000256" key="4">
    <source>
        <dbReference type="ARBA" id="ARBA00022737"/>
    </source>
</evidence>
<dbReference type="PANTHER" id="PTHR43652:SF2">
    <property type="entry name" value="BASIC AMINO ACID ANTIPORTER YFCC-RELATED"/>
    <property type="match status" value="1"/>
</dbReference>
<evidence type="ECO:0000256" key="7">
    <source>
        <dbReference type="SAM" id="MobiDB-lite"/>
    </source>
</evidence>
<sequence>MCVVWNAGVITTKEALSGFSNSGMLAVGVLFVVVQAIERSQLAPWAAKHVFGMRTGIRSGLFRLCTMCFFLSAFLNNTPVVALLTPITRDWARTRGFPPSLFLIPLSFSTILGGLLTIIGTSTNLVVAALAENFGLEKPGFFEIGYIGLPTGILGVIYLVLFGPLLLPRAGGMFRYMQDKNKELITEVTLTGEFPFVGQPVDKALANLSIHRDALIKIRRGIMGQFASLGAEPHPPSEGPAAPEEGGGEEGGSRAVPRRSNWIDIYPVPQNELLQAGDTLFFSGGRTTMMKLHAEAYRGLVILKGDVPDLAQDGMKFFEVVLSNRNAFVGDVVAHSSFSQFYGCSILALRRKGRSSQPISTLESRPQDENASRTSLSNRRRIYGELEHEREASLPLDDITVEHADASMGDDEDAEVHCREPPLEVSESHLNAGDVILALAPAEFAEKWTDSDDFLMITELGAVAAPPTPFDYFPLLVFIGMVVWVVAASPNVDMVQSAMTAAALLVAGGWIDAKKAAGYVAWELMLLIGSMLGMSTAITSSGLADIVGTAMKNAGMSPLGSLFLVYGITTVMTEITTNNAAAGLIFPLAIDVAYKLGISYKPFMFTVMSAASASFITPIGYQTNMMVWGPGGYTYFDFMKIGIPLNILHMITTCLLVNQFWKFDEAIQWPASIHK</sequence>
<gene>
    <name evidence="10" type="ORF">GTHE00462_LOCUS13645</name>
</gene>
<name>A0A7S4NMW7_GUITH</name>
<proteinExistence type="predicted"/>
<evidence type="ECO:0000256" key="8">
    <source>
        <dbReference type="SAM" id="Phobius"/>
    </source>
</evidence>
<keyword evidence="4" id="KW-0677">Repeat</keyword>
<dbReference type="PANTHER" id="PTHR43652">
    <property type="entry name" value="BASIC AMINO ACID ANTIPORTER YFCC-RELATED"/>
    <property type="match status" value="1"/>
</dbReference>
<evidence type="ECO:0000313" key="10">
    <source>
        <dbReference type="EMBL" id="CAE2296360.1"/>
    </source>
</evidence>
<feature type="region of interest" description="Disordered" evidence="7">
    <location>
        <begin position="229"/>
        <end position="256"/>
    </location>
</feature>
<feature type="transmembrane region" description="Helical" evidence="8">
    <location>
        <begin position="563"/>
        <end position="590"/>
    </location>
</feature>
<organism evidence="10">
    <name type="scientific">Guillardia theta</name>
    <name type="common">Cryptophyte</name>
    <name type="synonym">Cryptomonas phi</name>
    <dbReference type="NCBI Taxonomy" id="55529"/>
    <lineage>
        <taxon>Eukaryota</taxon>
        <taxon>Cryptophyceae</taxon>
        <taxon>Pyrenomonadales</taxon>
        <taxon>Geminigeraceae</taxon>
        <taxon>Guillardia</taxon>
    </lineage>
</organism>
<reference evidence="10" key="1">
    <citation type="submission" date="2021-01" db="EMBL/GenBank/DDBJ databases">
        <authorList>
            <person name="Corre E."/>
            <person name="Pelletier E."/>
            <person name="Niang G."/>
            <person name="Scheremetjew M."/>
            <person name="Finn R."/>
            <person name="Kale V."/>
            <person name="Holt S."/>
            <person name="Cochrane G."/>
            <person name="Meng A."/>
            <person name="Brown T."/>
            <person name="Cohen L."/>
        </authorList>
    </citation>
    <scope>NUCLEOTIDE SEQUENCE</scope>
    <source>
        <strain evidence="10">CCMP 2712</strain>
    </source>
</reference>
<evidence type="ECO:0000256" key="5">
    <source>
        <dbReference type="ARBA" id="ARBA00022989"/>
    </source>
</evidence>
<keyword evidence="2" id="KW-0813">Transport</keyword>
<dbReference type="OMA" id="AVQWDVI"/>
<evidence type="ECO:0000256" key="1">
    <source>
        <dbReference type="ARBA" id="ARBA00004141"/>
    </source>
</evidence>
<dbReference type="Pfam" id="PF03600">
    <property type="entry name" value="CitMHS"/>
    <property type="match status" value="1"/>
</dbReference>
<feature type="transmembrane region" description="Helical" evidence="8">
    <location>
        <begin position="470"/>
        <end position="488"/>
    </location>
</feature>
<evidence type="ECO:0000256" key="3">
    <source>
        <dbReference type="ARBA" id="ARBA00022692"/>
    </source>
</evidence>
<evidence type="ECO:0000256" key="2">
    <source>
        <dbReference type="ARBA" id="ARBA00022448"/>
    </source>
</evidence>
<comment type="subcellular location">
    <subcellularLocation>
        <location evidence="1">Membrane</location>
        <topology evidence="1">Multi-pass membrane protein</topology>
    </subcellularLocation>
</comment>
<dbReference type="GO" id="GO:0055085">
    <property type="term" value="P:transmembrane transport"/>
    <property type="evidence" value="ECO:0007669"/>
    <property type="project" value="InterPro"/>
</dbReference>
<evidence type="ECO:0000259" key="9">
    <source>
        <dbReference type="Pfam" id="PF03600"/>
    </source>
</evidence>
<dbReference type="EMBL" id="HBKN01017307">
    <property type="protein sequence ID" value="CAE2296360.1"/>
    <property type="molecule type" value="Transcribed_RNA"/>
</dbReference>
<feature type="domain" description="Citrate transporter-like" evidence="9">
    <location>
        <begin position="4"/>
        <end position="605"/>
    </location>
</feature>
<feature type="transmembrane region" description="Helical" evidence="8">
    <location>
        <begin position="61"/>
        <end position="88"/>
    </location>
</feature>
<accession>A0A7S4NMW7</accession>
<dbReference type="PROSITE" id="PS01271">
    <property type="entry name" value="NA_SULFATE"/>
    <property type="match status" value="1"/>
</dbReference>
<feature type="transmembrane region" description="Helical" evidence="8">
    <location>
        <begin position="147"/>
        <end position="167"/>
    </location>
</feature>
<feature type="transmembrane region" description="Helical" evidence="8">
    <location>
        <begin position="524"/>
        <end position="543"/>
    </location>
</feature>
<dbReference type="AlphaFoldDB" id="A0A7S4NMW7"/>
<keyword evidence="3 8" id="KW-0812">Transmembrane</keyword>
<dbReference type="InterPro" id="IPR031312">
    <property type="entry name" value="Na/sul_symport_CS"/>
</dbReference>
<keyword evidence="5 8" id="KW-1133">Transmembrane helix</keyword>
<dbReference type="GO" id="GO:0005886">
    <property type="term" value="C:plasma membrane"/>
    <property type="evidence" value="ECO:0007669"/>
    <property type="project" value="TreeGrafter"/>
</dbReference>
<feature type="transmembrane region" description="Helical" evidence="8">
    <location>
        <begin position="641"/>
        <end position="661"/>
    </location>
</feature>
<dbReference type="InterPro" id="IPR004680">
    <property type="entry name" value="Cit_transptr-like_dom"/>
</dbReference>
<protein>
    <recommendedName>
        <fullName evidence="9">Citrate transporter-like domain-containing protein</fullName>
    </recommendedName>
</protein>
<dbReference type="InterPro" id="IPR051679">
    <property type="entry name" value="DASS-Related_Transporters"/>
</dbReference>